<organism evidence="2 3">
    <name type="scientific">Pseudoduganella violacea</name>
    <dbReference type="NCBI Taxonomy" id="1715466"/>
    <lineage>
        <taxon>Bacteria</taxon>
        <taxon>Pseudomonadati</taxon>
        <taxon>Pseudomonadota</taxon>
        <taxon>Betaproteobacteria</taxon>
        <taxon>Burkholderiales</taxon>
        <taxon>Oxalobacteraceae</taxon>
        <taxon>Telluria group</taxon>
        <taxon>Pseudoduganella</taxon>
    </lineage>
</organism>
<keyword evidence="1" id="KW-0472">Membrane</keyword>
<evidence type="ECO:0000256" key="1">
    <source>
        <dbReference type="SAM" id="Phobius"/>
    </source>
</evidence>
<feature type="transmembrane region" description="Helical" evidence="1">
    <location>
        <begin position="35"/>
        <end position="53"/>
    </location>
</feature>
<name>A0A7W5FTI4_9BURK</name>
<dbReference type="Proteomes" id="UP000541535">
    <property type="component" value="Unassembled WGS sequence"/>
</dbReference>
<evidence type="ECO:0000313" key="3">
    <source>
        <dbReference type="Proteomes" id="UP000541535"/>
    </source>
</evidence>
<keyword evidence="1" id="KW-1133">Transmembrane helix</keyword>
<protein>
    <submittedName>
        <fullName evidence="2">Uncharacterized membrane protein HdeD (DUF308 family)</fullName>
    </submittedName>
</protein>
<dbReference type="EMBL" id="JACHXD010000003">
    <property type="protein sequence ID" value="MBB3118611.1"/>
    <property type="molecule type" value="Genomic_DNA"/>
</dbReference>
<keyword evidence="1" id="KW-0812">Transmembrane</keyword>
<dbReference type="RefSeq" id="WP_183440497.1">
    <property type="nucleotide sequence ID" value="NZ_JACHXD010000003.1"/>
</dbReference>
<sequence>MLPFLSHLAALLLLYHGLFFAINRMGPETAPHLRLGWLVLTTGALDFVAAPWFRRVPLGTWHGLLPLVLLALWLLASYLLRYLKGKP</sequence>
<dbReference type="AlphaFoldDB" id="A0A7W5FTI4"/>
<accession>A0A7W5FTI4</accession>
<comment type="caution">
    <text evidence="2">The sequence shown here is derived from an EMBL/GenBank/DDBJ whole genome shotgun (WGS) entry which is preliminary data.</text>
</comment>
<keyword evidence="3" id="KW-1185">Reference proteome</keyword>
<gene>
    <name evidence="2" type="ORF">FHS03_001642</name>
</gene>
<reference evidence="2 3" key="1">
    <citation type="submission" date="2020-08" db="EMBL/GenBank/DDBJ databases">
        <title>Genomic Encyclopedia of Type Strains, Phase III (KMG-III): the genomes of soil and plant-associated and newly described type strains.</title>
        <authorList>
            <person name="Whitman W."/>
        </authorList>
    </citation>
    <scope>NUCLEOTIDE SEQUENCE [LARGE SCALE GENOMIC DNA]</scope>
    <source>
        <strain evidence="2 3">CECT 8897</strain>
    </source>
</reference>
<evidence type="ECO:0000313" key="2">
    <source>
        <dbReference type="EMBL" id="MBB3118611.1"/>
    </source>
</evidence>
<feature type="transmembrane region" description="Helical" evidence="1">
    <location>
        <begin position="59"/>
        <end position="80"/>
    </location>
</feature>
<feature type="transmembrane region" description="Helical" evidence="1">
    <location>
        <begin position="6"/>
        <end position="23"/>
    </location>
</feature>
<proteinExistence type="predicted"/>